<feature type="compositionally biased region" description="Low complexity" evidence="1">
    <location>
        <begin position="147"/>
        <end position="161"/>
    </location>
</feature>
<name>G8YTB3_PICSO</name>
<dbReference type="EMBL" id="FO082058">
    <property type="protein sequence ID" value="CCE73164.1"/>
    <property type="molecule type" value="Genomic_DNA"/>
</dbReference>
<accession>G8YTB3</accession>
<dbReference type="eggNOG" id="ENOG502SECK">
    <property type="taxonomic scope" value="Eukaryota"/>
</dbReference>
<dbReference type="GO" id="GO:0031011">
    <property type="term" value="C:Ino80 complex"/>
    <property type="evidence" value="ECO:0007669"/>
    <property type="project" value="InterPro"/>
</dbReference>
<sequence>MGHPKKQWVSLKLPSTFLQTLPEFPQPANKSKQKKAGEDPKASAKQSANNSKTVSKSGSKNTSKSTSKLSSPAPKGPDNFKINSGLKESSTSGLTMNSINGENYLLDKSGSPSSKWVKRSSQFKTFSGFKIKYVTWRHKQHREKKNSVSSSSSNRKPSLPSAPIVPAPLAVPEQATSASATPDIS</sequence>
<dbReference type="PANTHER" id="PTHR28061">
    <property type="entry name" value="INO EIGHTY SUBUNIT 4"/>
    <property type="match status" value="1"/>
</dbReference>
<dbReference type="HOGENOM" id="CLU_100670_0_0_1"/>
<feature type="compositionally biased region" description="Low complexity" evidence="1">
    <location>
        <begin position="49"/>
        <end position="71"/>
    </location>
</feature>
<gene>
    <name evidence="2" type="primary">Piso0_000187</name>
    <name evidence="2" type="ORF">GNLVRS01_PISO0B03983g</name>
</gene>
<reference evidence="2 3" key="1">
    <citation type="journal article" date="2012" name="G3 (Bethesda)">
        <title>Pichia sorbitophila, an interspecies yeast hybrid reveals early steps of genome resolution following polyploidization.</title>
        <authorList>
            <person name="Leh Louis V."/>
            <person name="Despons L."/>
            <person name="Friedrich A."/>
            <person name="Martin T."/>
            <person name="Durrens P."/>
            <person name="Casaregola S."/>
            <person name="Neuveglise C."/>
            <person name="Fairhead C."/>
            <person name="Marck C."/>
            <person name="Cruz J.A."/>
            <person name="Straub M.L."/>
            <person name="Kugler V."/>
            <person name="Sacerdot C."/>
            <person name="Uzunov Z."/>
            <person name="Thierry A."/>
            <person name="Weiss S."/>
            <person name="Bleykasten C."/>
            <person name="De Montigny J."/>
            <person name="Jacques N."/>
            <person name="Jung P."/>
            <person name="Lemaire M."/>
            <person name="Mallet S."/>
            <person name="Morel G."/>
            <person name="Richard G.F."/>
            <person name="Sarkar A."/>
            <person name="Savel G."/>
            <person name="Schacherer J."/>
            <person name="Seret M.L."/>
            <person name="Talla E."/>
            <person name="Samson G."/>
            <person name="Jubin C."/>
            <person name="Poulain J."/>
            <person name="Vacherie B."/>
            <person name="Barbe V."/>
            <person name="Pelletier E."/>
            <person name="Sherman D.J."/>
            <person name="Westhof E."/>
            <person name="Weissenbach J."/>
            <person name="Baret P.V."/>
            <person name="Wincker P."/>
            <person name="Gaillardin C."/>
            <person name="Dujon B."/>
            <person name="Souciet J.L."/>
        </authorList>
    </citation>
    <scope>NUCLEOTIDE SEQUENCE [LARGE SCALE GENOMIC DNA]</scope>
    <source>
        <strain evidence="3">ATCC MYA-4447 / BCRC 22081 / CBS 7064 / NBRC 10061 / NRRL Y-12695</strain>
    </source>
</reference>
<dbReference type="Proteomes" id="UP000005222">
    <property type="component" value="Chromosome B"/>
</dbReference>
<evidence type="ECO:0000256" key="1">
    <source>
        <dbReference type="SAM" id="MobiDB-lite"/>
    </source>
</evidence>
<feature type="compositionally biased region" description="Polar residues" evidence="1">
    <location>
        <begin position="174"/>
        <end position="185"/>
    </location>
</feature>
<proteinExistence type="predicted"/>
<evidence type="ECO:0000313" key="2">
    <source>
        <dbReference type="EMBL" id="CCE73164.1"/>
    </source>
</evidence>
<dbReference type="GO" id="GO:0006338">
    <property type="term" value="P:chromatin remodeling"/>
    <property type="evidence" value="ECO:0007669"/>
    <property type="project" value="InterPro"/>
</dbReference>
<dbReference type="OMA" id="MAPPKRF"/>
<dbReference type="InParanoid" id="G8YTB3"/>
<dbReference type="OrthoDB" id="4093188at2759"/>
<dbReference type="InterPro" id="IPR013175">
    <property type="entry name" value="INO80_su_Ies4"/>
</dbReference>
<dbReference type="Pfam" id="PF08193">
    <property type="entry name" value="INO80_Ies4"/>
    <property type="match status" value="1"/>
</dbReference>
<feature type="compositionally biased region" description="Polar residues" evidence="1">
    <location>
        <begin position="86"/>
        <end position="101"/>
    </location>
</feature>
<dbReference type="PANTHER" id="PTHR28061:SF1">
    <property type="entry name" value="INO80 COMPLEX SUBUNIT 4"/>
    <property type="match status" value="1"/>
</dbReference>
<feature type="region of interest" description="Disordered" evidence="1">
    <location>
        <begin position="1"/>
        <end position="117"/>
    </location>
</feature>
<dbReference type="AlphaFoldDB" id="G8YTB3"/>
<feature type="region of interest" description="Disordered" evidence="1">
    <location>
        <begin position="137"/>
        <end position="185"/>
    </location>
</feature>
<protein>
    <submittedName>
        <fullName evidence="2">Piso0_000187 protein</fullName>
    </submittedName>
</protein>
<evidence type="ECO:0000313" key="3">
    <source>
        <dbReference type="Proteomes" id="UP000005222"/>
    </source>
</evidence>
<organism evidence="2 3">
    <name type="scientific">Pichia sorbitophila (strain ATCC MYA-4447 / BCRC 22081 / CBS 7064 / NBRC 10061 / NRRL Y-12695)</name>
    <name type="common">Hybrid yeast</name>
    <dbReference type="NCBI Taxonomy" id="559304"/>
    <lineage>
        <taxon>Eukaryota</taxon>
        <taxon>Fungi</taxon>
        <taxon>Dikarya</taxon>
        <taxon>Ascomycota</taxon>
        <taxon>Saccharomycotina</taxon>
        <taxon>Pichiomycetes</taxon>
        <taxon>Debaryomycetaceae</taxon>
        <taxon>Millerozyma</taxon>
    </lineage>
</organism>
<keyword evidence="3" id="KW-1185">Reference proteome</keyword>